<evidence type="ECO:0000313" key="2">
    <source>
        <dbReference type="Proteomes" id="UP000204221"/>
    </source>
</evidence>
<dbReference type="KEGG" id="ahg:AHOG_12005"/>
<dbReference type="OrthoDB" id="3677409at2"/>
<sequence length="227" mass="23578">MTSSPEQSAEKRADGTASLDQTSRANGLPTDLALLTESWAAWAALGTVLGDAGWRSSTRLPGWTMTELYAHVARGVGVLGAAVDGRSTRPPARVDAADYFRYLGGLPDGQAMVDSAARAAALAGRDELVGWFVDDAPAVLERVHASWGSVVSSPAGDIALGDYVLTRLVEGTVHLLDAVSAVDRAPEPAAEALARTADVLVILAGPARFVDVATGRAACRNLFPVLT</sequence>
<gene>
    <name evidence="1" type="ORF">AHOG_12005</name>
</gene>
<dbReference type="EMBL" id="CP022521">
    <property type="protein sequence ID" value="ASO20044.1"/>
    <property type="molecule type" value="Genomic_DNA"/>
</dbReference>
<dbReference type="InterPro" id="IPR024344">
    <property type="entry name" value="MDMPI_metal-binding"/>
</dbReference>
<proteinExistence type="predicted"/>
<dbReference type="Gene3D" id="1.20.120.450">
    <property type="entry name" value="dinb family like domain"/>
    <property type="match status" value="1"/>
</dbReference>
<dbReference type="AlphaFoldDB" id="A0A221W2T6"/>
<dbReference type="InterPro" id="IPR034660">
    <property type="entry name" value="DinB/YfiT-like"/>
</dbReference>
<dbReference type="RefSeq" id="WP_093941440.1">
    <property type="nucleotide sequence ID" value="NZ_CP022521.1"/>
</dbReference>
<accession>A0A221W2T6</accession>
<name>A0A221W2T6_9PSEU</name>
<protein>
    <submittedName>
        <fullName evidence="1">Uncharacterized protein</fullName>
    </submittedName>
</protein>
<organism evidence="1 2">
    <name type="scientific">Actinoalloteichus hoggarensis</name>
    <dbReference type="NCBI Taxonomy" id="1470176"/>
    <lineage>
        <taxon>Bacteria</taxon>
        <taxon>Bacillati</taxon>
        <taxon>Actinomycetota</taxon>
        <taxon>Actinomycetes</taxon>
        <taxon>Pseudonocardiales</taxon>
        <taxon>Pseudonocardiaceae</taxon>
        <taxon>Actinoalloteichus</taxon>
    </lineage>
</organism>
<keyword evidence="2" id="KW-1185">Reference proteome</keyword>
<dbReference type="GO" id="GO:0046872">
    <property type="term" value="F:metal ion binding"/>
    <property type="evidence" value="ECO:0007669"/>
    <property type="project" value="InterPro"/>
</dbReference>
<evidence type="ECO:0000313" key="1">
    <source>
        <dbReference type="EMBL" id="ASO20044.1"/>
    </source>
</evidence>
<dbReference type="Pfam" id="PF11716">
    <property type="entry name" value="MDMPI_N"/>
    <property type="match status" value="1"/>
</dbReference>
<dbReference type="Proteomes" id="UP000204221">
    <property type="component" value="Chromosome"/>
</dbReference>
<dbReference type="SUPFAM" id="SSF109854">
    <property type="entry name" value="DinB/YfiT-like putative metalloenzymes"/>
    <property type="match status" value="1"/>
</dbReference>
<reference evidence="1 2" key="1">
    <citation type="submission" date="2017-07" db="EMBL/GenBank/DDBJ databases">
        <title>Complete genome sequence of Actinoalloteichus hoggarensis DSM 45943, type strain of Actinoalloteichus hoggarensis.</title>
        <authorList>
            <person name="Ruckert C."/>
            <person name="Nouioui I."/>
            <person name="Willmese J."/>
            <person name="van Wezel G."/>
            <person name="Klenk H.-P."/>
            <person name="Kalinowski J."/>
            <person name="Zotchev S.B."/>
        </authorList>
    </citation>
    <scope>NUCLEOTIDE SEQUENCE [LARGE SCALE GENOMIC DNA]</scope>
    <source>
        <strain evidence="1 2">DSM 45943</strain>
    </source>
</reference>